<evidence type="ECO:0000313" key="2">
    <source>
        <dbReference type="Proteomes" id="UP000326678"/>
    </source>
</evidence>
<proteinExistence type="predicted"/>
<keyword evidence="2" id="KW-1185">Reference proteome</keyword>
<dbReference type="EMBL" id="CP045226">
    <property type="protein sequence ID" value="QFS46275.1"/>
    <property type="molecule type" value="Genomic_DNA"/>
</dbReference>
<organism evidence="1 2">
    <name type="scientific">Nostoc sphaeroides CCNUC1</name>
    <dbReference type="NCBI Taxonomy" id="2653204"/>
    <lineage>
        <taxon>Bacteria</taxon>
        <taxon>Bacillati</taxon>
        <taxon>Cyanobacteriota</taxon>
        <taxon>Cyanophyceae</taxon>
        <taxon>Nostocales</taxon>
        <taxon>Nostocaceae</taxon>
        <taxon>Nostoc</taxon>
    </lineage>
</organism>
<dbReference type="Proteomes" id="UP000326678">
    <property type="component" value="Chromosome Gxm1"/>
</dbReference>
<name>A0A5P8W0M8_9NOSO</name>
<dbReference type="KEGG" id="nsh:GXM_03755"/>
<accession>A0A5P8W0M8</accession>
<sequence>MSIRRGIKPIRFFAHSQFAITLFSHPGGKSTLTPVQRRIAKQHGTQ</sequence>
<reference evidence="1 2" key="1">
    <citation type="submission" date="2019-10" db="EMBL/GenBank/DDBJ databases">
        <title>Genomic and transcriptomic insights into the perfect genentic adaptation of a filamentous nitrogen-fixing cyanobacterium to rice fields.</title>
        <authorList>
            <person name="Chen Z."/>
        </authorList>
    </citation>
    <scope>NUCLEOTIDE SEQUENCE [LARGE SCALE GENOMIC DNA]</scope>
    <source>
        <strain evidence="1">CCNUC1</strain>
    </source>
</reference>
<evidence type="ECO:0000313" key="1">
    <source>
        <dbReference type="EMBL" id="QFS46275.1"/>
    </source>
</evidence>
<dbReference type="AlphaFoldDB" id="A0A5P8W0M8"/>
<protein>
    <submittedName>
        <fullName evidence="1">Uncharacterized protein</fullName>
    </submittedName>
</protein>
<gene>
    <name evidence="1" type="ORF">GXM_03755</name>
</gene>